<evidence type="ECO:0000313" key="6">
    <source>
        <dbReference type="EMBL" id="GAC80551.1"/>
    </source>
</evidence>
<name>M3TGF5_GORML</name>
<dbReference type="InterPro" id="IPR025996">
    <property type="entry name" value="MT1864/Rv1816-like_C"/>
</dbReference>
<dbReference type="OrthoDB" id="8222629at2"/>
<dbReference type="InterPro" id="IPR009057">
    <property type="entry name" value="Homeodomain-like_sf"/>
</dbReference>
<dbReference type="Pfam" id="PF13305">
    <property type="entry name" value="TetR_C_33"/>
    <property type="match status" value="1"/>
</dbReference>
<proteinExistence type="predicted"/>
<feature type="domain" description="HTH tetR-type" evidence="5">
    <location>
        <begin position="16"/>
        <end position="77"/>
    </location>
</feature>
<evidence type="ECO:0000259" key="5">
    <source>
        <dbReference type="PROSITE" id="PS50977"/>
    </source>
</evidence>
<dbReference type="PANTHER" id="PTHR30055:SF212">
    <property type="entry name" value="TETR-FAMILY FAMILY TRANSCRIPTIONAL REGULATOR"/>
    <property type="match status" value="1"/>
</dbReference>
<dbReference type="InterPro" id="IPR001647">
    <property type="entry name" value="HTH_TetR"/>
</dbReference>
<feature type="DNA-binding region" description="H-T-H motif" evidence="4">
    <location>
        <begin position="40"/>
        <end position="59"/>
    </location>
</feature>
<comment type="caution">
    <text evidence="6">The sequence shown here is derived from an EMBL/GenBank/DDBJ whole genome shotgun (WGS) entry which is preliminary data.</text>
</comment>
<evidence type="ECO:0000256" key="1">
    <source>
        <dbReference type="ARBA" id="ARBA00023015"/>
    </source>
</evidence>
<dbReference type="InterPro" id="IPR036271">
    <property type="entry name" value="Tet_transcr_reg_TetR-rel_C_sf"/>
</dbReference>
<evidence type="ECO:0000256" key="3">
    <source>
        <dbReference type="ARBA" id="ARBA00023163"/>
    </source>
</evidence>
<dbReference type="EMBL" id="BAOP01000019">
    <property type="protein sequence ID" value="GAC80551.1"/>
    <property type="molecule type" value="Genomic_DNA"/>
</dbReference>
<evidence type="ECO:0000256" key="2">
    <source>
        <dbReference type="ARBA" id="ARBA00023125"/>
    </source>
</evidence>
<dbReference type="SUPFAM" id="SSF46689">
    <property type="entry name" value="Homeodomain-like"/>
    <property type="match status" value="1"/>
</dbReference>
<organism evidence="6 7">
    <name type="scientific">Gordonia malaquae NBRC 108250</name>
    <dbReference type="NCBI Taxonomy" id="1223542"/>
    <lineage>
        <taxon>Bacteria</taxon>
        <taxon>Bacillati</taxon>
        <taxon>Actinomycetota</taxon>
        <taxon>Actinomycetes</taxon>
        <taxon>Mycobacteriales</taxon>
        <taxon>Gordoniaceae</taxon>
        <taxon>Gordonia</taxon>
    </lineage>
</organism>
<reference evidence="6 7" key="1">
    <citation type="submission" date="2013-02" db="EMBL/GenBank/DDBJ databases">
        <title>Whole genome shotgun sequence of Gordonia malaquae NBRC 108250.</title>
        <authorList>
            <person name="Yoshida I."/>
            <person name="Hosoyama A."/>
            <person name="Tsuchikane K."/>
            <person name="Ando Y."/>
            <person name="Baba S."/>
            <person name="Ohji S."/>
            <person name="Hamada M."/>
            <person name="Tamura T."/>
            <person name="Yamazoe A."/>
            <person name="Yamazaki S."/>
            <person name="Fujita N."/>
        </authorList>
    </citation>
    <scope>NUCLEOTIDE SEQUENCE [LARGE SCALE GENOMIC DNA]</scope>
    <source>
        <strain evidence="6 7">NBRC 108250</strain>
    </source>
</reference>
<dbReference type="Pfam" id="PF00440">
    <property type="entry name" value="TetR_N"/>
    <property type="match status" value="1"/>
</dbReference>
<dbReference type="PANTHER" id="PTHR30055">
    <property type="entry name" value="HTH-TYPE TRANSCRIPTIONAL REGULATOR RUTR"/>
    <property type="match status" value="1"/>
</dbReference>
<keyword evidence="1" id="KW-0805">Transcription regulation</keyword>
<dbReference type="InterPro" id="IPR050109">
    <property type="entry name" value="HTH-type_TetR-like_transc_reg"/>
</dbReference>
<sequence length="218" mass="23575">MADNVSRPRSPRGAGDQLADEILDATTDLLIEMGSAHAVSIRAVAQRVGVTPPSIYLHFQDKDELLDAVCANYYERFDDVMMAAAEGIDDLWHRAVAQGMAYVRFAIENDVVFRTTFSRVTRAGEPSLTDEVLLSSAFGHIRETIEEAMAAGLIAEGDPVAVVMQVWSVAHGVASLMVTKPGLPWGDDLATAEAAMRAVCSGLSQVPVKWEPIGFDVR</sequence>
<protein>
    <submittedName>
        <fullName evidence="6">Putative TetR family transcriptional regulator</fullName>
    </submittedName>
</protein>
<dbReference type="AlphaFoldDB" id="M3TGF5"/>
<dbReference type="GO" id="GO:0000976">
    <property type="term" value="F:transcription cis-regulatory region binding"/>
    <property type="evidence" value="ECO:0007669"/>
    <property type="project" value="TreeGrafter"/>
</dbReference>
<dbReference type="STRING" id="410332.SAMN04488550_1302"/>
<dbReference type="Gene3D" id="1.10.357.10">
    <property type="entry name" value="Tetracycline Repressor, domain 2"/>
    <property type="match status" value="1"/>
</dbReference>
<evidence type="ECO:0000256" key="4">
    <source>
        <dbReference type="PROSITE-ProRule" id="PRU00335"/>
    </source>
</evidence>
<dbReference type="eggNOG" id="COG1309">
    <property type="taxonomic scope" value="Bacteria"/>
</dbReference>
<evidence type="ECO:0000313" key="7">
    <source>
        <dbReference type="Proteomes" id="UP000035009"/>
    </source>
</evidence>
<keyword evidence="3" id="KW-0804">Transcription</keyword>
<dbReference type="Proteomes" id="UP000035009">
    <property type="component" value="Unassembled WGS sequence"/>
</dbReference>
<keyword evidence="7" id="KW-1185">Reference proteome</keyword>
<dbReference type="SUPFAM" id="SSF48498">
    <property type="entry name" value="Tetracyclin repressor-like, C-terminal domain"/>
    <property type="match status" value="1"/>
</dbReference>
<dbReference type="GO" id="GO:0003700">
    <property type="term" value="F:DNA-binding transcription factor activity"/>
    <property type="evidence" value="ECO:0007669"/>
    <property type="project" value="TreeGrafter"/>
</dbReference>
<accession>M3TGF5</accession>
<dbReference type="PROSITE" id="PS50977">
    <property type="entry name" value="HTH_TETR_2"/>
    <property type="match status" value="1"/>
</dbReference>
<dbReference type="RefSeq" id="WP_008379645.1">
    <property type="nucleotide sequence ID" value="NZ_BAOP01000019.1"/>
</dbReference>
<gene>
    <name evidence="6" type="ORF">GM1_019_00130</name>
</gene>
<keyword evidence="2 4" id="KW-0238">DNA-binding</keyword>